<dbReference type="PANTHER" id="PTHR30483">
    <property type="entry name" value="LEUCINE-SPECIFIC-BINDING PROTEIN"/>
    <property type="match status" value="1"/>
</dbReference>
<accession>A0A420ES91</accession>
<dbReference type="Gene3D" id="3.40.50.2300">
    <property type="match status" value="2"/>
</dbReference>
<evidence type="ECO:0000259" key="5">
    <source>
        <dbReference type="Pfam" id="PF13458"/>
    </source>
</evidence>
<dbReference type="InterPro" id="IPR051010">
    <property type="entry name" value="BCAA_transport"/>
</dbReference>
<comment type="caution">
    <text evidence="6">The sequence shown here is derived from an EMBL/GenBank/DDBJ whole genome shotgun (WGS) entry which is preliminary data.</text>
</comment>
<dbReference type="SUPFAM" id="SSF53822">
    <property type="entry name" value="Periplasmic binding protein-like I"/>
    <property type="match status" value="1"/>
</dbReference>
<reference evidence="6 7" key="1">
    <citation type="submission" date="2018-09" db="EMBL/GenBank/DDBJ databases">
        <title>Altererythrobacter spongiae sp. nov., isolated from a marine sponge.</title>
        <authorList>
            <person name="Zhuang L."/>
            <person name="Luo L."/>
        </authorList>
    </citation>
    <scope>NUCLEOTIDE SEQUENCE [LARGE SCALE GENOMIC DNA]</scope>
    <source>
        <strain evidence="6 7">HN-Y73</strain>
    </source>
</reference>
<dbReference type="InterPro" id="IPR028082">
    <property type="entry name" value="Peripla_BP_I"/>
</dbReference>
<dbReference type="CDD" id="cd06339">
    <property type="entry name" value="PBP1_YraM_LppC_lipoprotein-like"/>
    <property type="match status" value="1"/>
</dbReference>
<name>A0A420ES91_9SPHN</name>
<dbReference type="PANTHER" id="PTHR30483:SF6">
    <property type="entry name" value="PERIPLASMIC BINDING PROTEIN OF ABC TRANSPORTER FOR NATURAL AMINO ACIDS"/>
    <property type="match status" value="1"/>
</dbReference>
<dbReference type="OrthoDB" id="7210494at2"/>
<dbReference type="RefSeq" id="WP_120323398.1">
    <property type="nucleotide sequence ID" value="NZ_RAPF01000001.1"/>
</dbReference>
<dbReference type="GO" id="GO:0006865">
    <property type="term" value="P:amino acid transport"/>
    <property type="evidence" value="ECO:0007669"/>
    <property type="project" value="UniProtKB-KW"/>
</dbReference>
<gene>
    <name evidence="6" type="ORF">D6851_03260</name>
</gene>
<dbReference type="EMBL" id="RAPF01000001">
    <property type="protein sequence ID" value="RKF23493.1"/>
    <property type="molecule type" value="Genomic_DNA"/>
</dbReference>
<keyword evidence="7" id="KW-1185">Reference proteome</keyword>
<feature type="region of interest" description="Disordered" evidence="4">
    <location>
        <begin position="29"/>
        <end position="50"/>
    </location>
</feature>
<keyword evidence="3" id="KW-0029">Amino-acid transport</keyword>
<protein>
    <submittedName>
        <fullName evidence="6">Penicillin-binding protein activator</fullName>
    </submittedName>
</protein>
<evidence type="ECO:0000313" key="6">
    <source>
        <dbReference type="EMBL" id="RKF23493.1"/>
    </source>
</evidence>
<dbReference type="Pfam" id="PF13458">
    <property type="entry name" value="Peripla_BP_6"/>
    <property type="match status" value="1"/>
</dbReference>
<keyword evidence="2" id="KW-0732">Signal</keyword>
<dbReference type="InterPro" id="IPR028081">
    <property type="entry name" value="Leu-bd"/>
</dbReference>
<keyword evidence="3" id="KW-0813">Transport</keyword>
<evidence type="ECO:0000256" key="3">
    <source>
        <dbReference type="ARBA" id="ARBA00022970"/>
    </source>
</evidence>
<dbReference type="AlphaFoldDB" id="A0A420ES91"/>
<proteinExistence type="inferred from homology"/>
<organism evidence="6 7">
    <name type="scientific">Altericroceibacterium spongiae</name>
    <dbReference type="NCBI Taxonomy" id="2320269"/>
    <lineage>
        <taxon>Bacteria</taxon>
        <taxon>Pseudomonadati</taxon>
        <taxon>Pseudomonadota</taxon>
        <taxon>Alphaproteobacteria</taxon>
        <taxon>Sphingomonadales</taxon>
        <taxon>Erythrobacteraceae</taxon>
        <taxon>Altericroceibacterium</taxon>
    </lineage>
</organism>
<dbReference type="PROSITE" id="PS51257">
    <property type="entry name" value="PROKAR_LIPOPROTEIN"/>
    <property type="match status" value="1"/>
</dbReference>
<feature type="domain" description="Leucine-binding protein" evidence="5">
    <location>
        <begin position="54"/>
        <end position="369"/>
    </location>
</feature>
<evidence type="ECO:0000256" key="2">
    <source>
        <dbReference type="ARBA" id="ARBA00022729"/>
    </source>
</evidence>
<dbReference type="Proteomes" id="UP000284395">
    <property type="component" value="Unassembled WGS sequence"/>
</dbReference>
<sequence length="385" mass="40714">MFDNFKRFFAIAGLSTLLAACQIIPHGDTGPATTPVPETKPSESTLPQDESRHRVALLVPLSGNNAGVGQSIANATTMALLDTNAGNLRITTYDTAKGAKSAADRAITDGNRLILGPLLADNVPAVLAAAAPADIPLISFSNDASVASSDVFVMGHIPEQSVTRTVDYAMSQGSKRFAVLTPRGEYGRRAAKALEEAVAARGGQMVATQSYDRGNSLIISAAKKLTAQGGFDTVLIADGARLSAIGASALKEAGDTLPHILGTELWSGEASIANAEALRGAWFSAVPDARYRRFVDSYESRFGQQPYRIATLGYDSVLLTLRVAREWQPGQAFPTSRLMARDGFIGLDGVFRFGRDGVGERAMEVRQIGNGTVSVVAPAPERFTN</sequence>
<evidence type="ECO:0000313" key="7">
    <source>
        <dbReference type="Proteomes" id="UP000284395"/>
    </source>
</evidence>
<comment type="similarity">
    <text evidence="1">Belongs to the leucine-binding protein family.</text>
</comment>
<evidence type="ECO:0000256" key="4">
    <source>
        <dbReference type="SAM" id="MobiDB-lite"/>
    </source>
</evidence>
<evidence type="ECO:0000256" key="1">
    <source>
        <dbReference type="ARBA" id="ARBA00010062"/>
    </source>
</evidence>